<feature type="compositionally biased region" description="Basic and acidic residues" evidence="1">
    <location>
        <begin position="136"/>
        <end position="146"/>
    </location>
</feature>
<reference evidence="2 3" key="1">
    <citation type="submission" date="2020-08" db="EMBL/GenBank/DDBJ databases">
        <title>Sequencing the genomes of 1000 actinobacteria strains.</title>
        <authorList>
            <person name="Klenk H.-P."/>
        </authorList>
    </citation>
    <scope>NUCLEOTIDE SEQUENCE [LARGE SCALE GENOMIC DNA]</scope>
    <source>
        <strain evidence="2 3">DSM 44551</strain>
    </source>
</reference>
<proteinExistence type="predicted"/>
<accession>A0A7W8VCT5</accession>
<name>A0A7W8VCT5_9ACTN</name>
<gene>
    <name evidence="2" type="ORF">HDA36_001372</name>
</gene>
<feature type="region of interest" description="Disordered" evidence="1">
    <location>
        <begin position="120"/>
        <end position="153"/>
    </location>
</feature>
<protein>
    <submittedName>
        <fullName evidence="2">Uncharacterized protein</fullName>
    </submittedName>
</protein>
<dbReference type="RefSeq" id="WP_184390790.1">
    <property type="nucleotide sequence ID" value="NZ_BAAAJD010000007.1"/>
</dbReference>
<organism evidence="2 3">
    <name type="scientific">Nocardiopsis composta</name>
    <dbReference type="NCBI Taxonomy" id="157465"/>
    <lineage>
        <taxon>Bacteria</taxon>
        <taxon>Bacillati</taxon>
        <taxon>Actinomycetota</taxon>
        <taxon>Actinomycetes</taxon>
        <taxon>Streptosporangiales</taxon>
        <taxon>Nocardiopsidaceae</taxon>
        <taxon>Nocardiopsis</taxon>
    </lineage>
</organism>
<evidence type="ECO:0000313" key="2">
    <source>
        <dbReference type="EMBL" id="MBB5431288.1"/>
    </source>
</evidence>
<dbReference type="AlphaFoldDB" id="A0A7W8VCT5"/>
<sequence>MQQRGGGDDVGRTVEQPVDLVGVAAQQRARADVGESLHRSIQRVGDDAGDLDQGEVDAPVLAAQRSGQGGNGRTAAGADLHGVGPSGAGAAQCSVGQQRLLVAAAVGRCVQVAGVGLAVGREQGHGGSSGRLAPLGRDRDLSDGRAGKGRGKR</sequence>
<dbReference type="Proteomes" id="UP000572635">
    <property type="component" value="Unassembled WGS sequence"/>
</dbReference>
<evidence type="ECO:0000256" key="1">
    <source>
        <dbReference type="SAM" id="MobiDB-lite"/>
    </source>
</evidence>
<comment type="caution">
    <text evidence="2">The sequence shown here is derived from an EMBL/GenBank/DDBJ whole genome shotgun (WGS) entry which is preliminary data.</text>
</comment>
<dbReference type="EMBL" id="JACHDB010000001">
    <property type="protein sequence ID" value="MBB5431288.1"/>
    <property type="molecule type" value="Genomic_DNA"/>
</dbReference>
<evidence type="ECO:0000313" key="3">
    <source>
        <dbReference type="Proteomes" id="UP000572635"/>
    </source>
</evidence>
<keyword evidence="3" id="KW-1185">Reference proteome</keyword>